<feature type="compositionally biased region" description="Basic residues" evidence="1">
    <location>
        <begin position="13"/>
        <end position="34"/>
    </location>
</feature>
<dbReference type="Proteomes" id="UP000290517">
    <property type="component" value="Unassembled WGS sequence"/>
</dbReference>
<keyword evidence="5" id="KW-1185">Reference proteome</keyword>
<dbReference type="InterPro" id="IPR014942">
    <property type="entry name" value="AbiEii"/>
</dbReference>
<accession>A0A4Q1KQZ5</accession>
<name>A0A4Q1KQZ5_9CELL</name>
<feature type="compositionally biased region" description="Basic residues" evidence="1">
    <location>
        <begin position="68"/>
        <end position="79"/>
    </location>
</feature>
<organism evidence="3 4">
    <name type="scientific">Oerskovia turbata</name>
    <dbReference type="NCBI Taxonomy" id="1713"/>
    <lineage>
        <taxon>Bacteria</taxon>
        <taxon>Bacillati</taxon>
        <taxon>Actinomycetota</taxon>
        <taxon>Actinomycetes</taxon>
        <taxon>Micrococcales</taxon>
        <taxon>Cellulomonadaceae</taxon>
        <taxon>Oerskovia</taxon>
    </lineage>
</organism>
<protein>
    <recommendedName>
        <fullName evidence="6">Nucleotidyl transferase AbiEii/AbiGii toxin family protein</fullName>
    </recommendedName>
</protein>
<evidence type="ECO:0000313" key="3">
    <source>
        <dbReference type="EMBL" id="RXR32447.1"/>
    </source>
</evidence>
<evidence type="ECO:0000313" key="5">
    <source>
        <dbReference type="Proteomes" id="UP000290517"/>
    </source>
</evidence>
<reference evidence="4 5" key="1">
    <citation type="submission" date="2019-01" db="EMBL/GenBank/DDBJ databases">
        <title>Oerskovia turbata Genome sequencing and assembly.</title>
        <authorList>
            <person name="Dou T."/>
        </authorList>
    </citation>
    <scope>NUCLEOTIDE SEQUENCE [LARGE SCALE GENOMIC DNA]</scope>
    <source>
        <strain evidence="3 4">JCM12123</strain>
        <strain evidence="2 5">JCM3160</strain>
    </source>
</reference>
<dbReference type="Gene3D" id="3.10.450.620">
    <property type="entry name" value="JHP933, nucleotidyltransferase-like core domain"/>
    <property type="match status" value="1"/>
</dbReference>
<dbReference type="EMBL" id="SDJQ01000018">
    <property type="protein sequence ID" value="RXR32447.1"/>
    <property type="molecule type" value="Genomic_DNA"/>
</dbReference>
<dbReference type="Pfam" id="PF08843">
    <property type="entry name" value="AbiEii"/>
    <property type="match status" value="1"/>
</dbReference>
<dbReference type="AlphaFoldDB" id="A0A4Q1KQZ5"/>
<dbReference type="Proteomes" id="UP000289805">
    <property type="component" value="Unassembled WGS sequence"/>
</dbReference>
<comment type="caution">
    <text evidence="3">The sequence shown here is derived from an EMBL/GenBank/DDBJ whole genome shotgun (WGS) entry which is preliminary data.</text>
</comment>
<dbReference type="OrthoDB" id="1550603at2"/>
<evidence type="ECO:0000256" key="1">
    <source>
        <dbReference type="SAM" id="MobiDB-lite"/>
    </source>
</evidence>
<dbReference type="STRING" id="1713.GCA_000718325_03209"/>
<gene>
    <name evidence="2" type="ORF">EQW73_16705</name>
    <name evidence="3" type="ORF">EQW78_14140</name>
</gene>
<evidence type="ECO:0000313" key="2">
    <source>
        <dbReference type="EMBL" id="RXR22382.1"/>
    </source>
</evidence>
<proteinExistence type="predicted"/>
<feature type="region of interest" description="Disordered" evidence="1">
    <location>
        <begin position="1"/>
        <end position="92"/>
    </location>
</feature>
<evidence type="ECO:0008006" key="6">
    <source>
        <dbReference type="Google" id="ProtNLM"/>
    </source>
</evidence>
<evidence type="ECO:0000313" key="4">
    <source>
        <dbReference type="Proteomes" id="UP000289805"/>
    </source>
</evidence>
<dbReference type="EMBL" id="SDJR01000013">
    <property type="protein sequence ID" value="RXR22382.1"/>
    <property type="molecule type" value="Genomic_DNA"/>
</dbReference>
<sequence length="414" mass="46336">MACSSRVAPRDRSRSRRRHSPRRTSRSPPLRHHACGLPPDRHAARPRGAPTPDRPRSGALRTSDQRRPSIRRIVGRRRPSPTERPSNVGISPVTGYTVALTRAHLLRHAPSARQGAEAAAVDIAQDLLLRHLHDIGLLEQLAFKGGTALRKLYAGSAGRFSLDLDFSVRDLDGDADATFELLTESVAELELGPFRYGTKERRGKTLLLISTDLTTTNELSSKLDVNPPSWLEPIHRPWVPMPVHSQYGGPLPPLTVVRLEENVAEKIARLNRTTTARDVYDLVWLWKNYRDGGGMDFALIRRLAVLKIWVDAYGLTGPSPLHWKPGHESYPFDPEHWLRSRPEEEFDSEDIGQLSVPAPKLDELAADLVKGYGSLRDLDADEMVIAQLDATERPRVLRMLADLPGTRLSRSSVW</sequence>